<evidence type="ECO:0000256" key="2">
    <source>
        <dbReference type="ARBA" id="ARBA00022723"/>
    </source>
</evidence>
<protein>
    <submittedName>
        <fullName evidence="5">Damage-inducible protein DinB</fullName>
    </submittedName>
</protein>
<dbReference type="OrthoDB" id="119432at2"/>
<name>A0A372NVR9_9SPHI</name>
<feature type="binding site" evidence="3">
    <location>
        <position position="148"/>
    </location>
    <ligand>
        <name>a divalent metal cation</name>
        <dbReference type="ChEBI" id="CHEBI:60240"/>
    </ligand>
</feature>
<dbReference type="SUPFAM" id="SSF109854">
    <property type="entry name" value="DinB/YfiT-like putative metalloenzymes"/>
    <property type="match status" value="1"/>
</dbReference>
<dbReference type="RefSeq" id="WP_117389793.1">
    <property type="nucleotide sequence ID" value="NZ_QWDC01000001.1"/>
</dbReference>
<accession>A0A372NVR9</accession>
<evidence type="ECO:0000256" key="4">
    <source>
        <dbReference type="SAM" id="SignalP"/>
    </source>
</evidence>
<feature type="signal peptide" evidence="4">
    <location>
        <begin position="1"/>
        <end position="19"/>
    </location>
</feature>
<dbReference type="InterPro" id="IPR034660">
    <property type="entry name" value="DinB/YfiT-like"/>
</dbReference>
<comment type="caution">
    <text evidence="5">The sequence shown here is derived from an EMBL/GenBank/DDBJ whole genome shotgun (WGS) entry which is preliminary data.</text>
</comment>
<dbReference type="GO" id="GO:0046872">
    <property type="term" value="F:metal ion binding"/>
    <property type="evidence" value="ECO:0007669"/>
    <property type="project" value="UniProtKB-KW"/>
</dbReference>
<feature type="binding site" evidence="3">
    <location>
        <position position="152"/>
    </location>
    <ligand>
        <name>a divalent metal cation</name>
        <dbReference type="ChEBI" id="CHEBI:60240"/>
    </ligand>
</feature>
<proteinExistence type="inferred from homology"/>
<keyword evidence="2 3" id="KW-0479">Metal-binding</keyword>
<dbReference type="PANTHER" id="PTHR37302">
    <property type="entry name" value="SLR1116 PROTEIN"/>
    <property type="match status" value="1"/>
</dbReference>
<dbReference type="Proteomes" id="UP000264217">
    <property type="component" value="Unassembled WGS sequence"/>
</dbReference>
<dbReference type="EMBL" id="QWDC01000001">
    <property type="protein sequence ID" value="RFZ94228.1"/>
    <property type="molecule type" value="Genomic_DNA"/>
</dbReference>
<evidence type="ECO:0000313" key="5">
    <source>
        <dbReference type="EMBL" id="RFZ94228.1"/>
    </source>
</evidence>
<gene>
    <name evidence="5" type="ORF">D0C36_01340</name>
</gene>
<dbReference type="AlphaFoldDB" id="A0A372NVR9"/>
<evidence type="ECO:0000256" key="1">
    <source>
        <dbReference type="ARBA" id="ARBA00008635"/>
    </source>
</evidence>
<keyword evidence="6" id="KW-1185">Reference proteome</keyword>
<dbReference type="InterPro" id="IPR007837">
    <property type="entry name" value="DinB"/>
</dbReference>
<feature type="binding site" evidence="3">
    <location>
        <position position="66"/>
    </location>
    <ligand>
        <name>a divalent metal cation</name>
        <dbReference type="ChEBI" id="CHEBI:60240"/>
    </ligand>
</feature>
<dbReference type="Gene3D" id="1.20.120.450">
    <property type="entry name" value="dinb family like domain"/>
    <property type="match status" value="1"/>
</dbReference>
<reference evidence="5 6" key="1">
    <citation type="submission" date="2018-08" db="EMBL/GenBank/DDBJ databases">
        <title>Mucilaginibacter sp. MYSH2.</title>
        <authorList>
            <person name="Seo T."/>
        </authorList>
    </citation>
    <scope>NUCLEOTIDE SEQUENCE [LARGE SCALE GENOMIC DNA]</scope>
    <source>
        <strain evidence="5 6">MYSH2</strain>
    </source>
</reference>
<evidence type="ECO:0000256" key="3">
    <source>
        <dbReference type="PIRSR" id="PIRSR607837-1"/>
    </source>
</evidence>
<sequence length="173" mass="19561">MKKLSLLLVMLCFACTSFAQMSKDQIVAEWQRAKKYTQAYLDAMPADGYTFKATPQVKSFAEQMLHIGDANYFFLSTISGKESPMGKTSLEKTTQQTKEEVTKAVMASYDFAISAIQGMTEDQFKQEVSMGKDMKMQKGQLLAKAFEHQTHHRGQTTVYIRLKGVTPPNEMLF</sequence>
<comment type="similarity">
    <text evidence="1">Belongs to the DinB family.</text>
</comment>
<organism evidence="5 6">
    <name type="scientific">Mucilaginibacter conchicola</name>
    <dbReference type="NCBI Taxonomy" id="2303333"/>
    <lineage>
        <taxon>Bacteria</taxon>
        <taxon>Pseudomonadati</taxon>
        <taxon>Bacteroidota</taxon>
        <taxon>Sphingobacteriia</taxon>
        <taxon>Sphingobacteriales</taxon>
        <taxon>Sphingobacteriaceae</taxon>
        <taxon>Mucilaginibacter</taxon>
    </lineage>
</organism>
<keyword evidence="4" id="KW-0732">Signal</keyword>
<dbReference type="PANTHER" id="PTHR37302:SF3">
    <property type="entry name" value="DAMAGE-INDUCIBLE PROTEIN DINB"/>
    <property type="match status" value="1"/>
</dbReference>
<feature type="chain" id="PRO_5016877474" evidence="4">
    <location>
        <begin position="20"/>
        <end position="173"/>
    </location>
</feature>
<dbReference type="Pfam" id="PF05163">
    <property type="entry name" value="DinB"/>
    <property type="match status" value="1"/>
</dbReference>
<evidence type="ECO:0000313" key="6">
    <source>
        <dbReference type="Proteomes" id="UP000264217"/>
    </source>
</evidence>